<gene>
    <name evidence="2" type="ORF">QO014_000001</name>
</gene>
<reference evidence="2 3" key="1">
    <citation type="submission" date="2023-07" db="EMBL/GenBank/DDBJ databases">
        <title>Genomic Encyclopedia of Type Strains, Phase IV (KMG-IV): sequencing the most valuable type-strain genomes for metagenomic binning, comparative biology and taxonomic classification.</title>
        <authorList>
            <person name="Goeker M."/>
        </authorList>
    </citation>
    <scope>NUCLEOTIDE SEQUENCE [LARGE SCALE GENOMIC DNA]</scope>
    <source>
        <strain evidence="2 3">B6-8</strain>
    </source>
</reference>
<accession>A0ABU0H003</accession>
<feature type="region of interest" description="Disordered" evidence="1">
    <location>
        <begin position="118"/>
        <end position="204"/>
    </location>
</feature>
<sequence>SQPSLPAGGRAGEGAAGQISVFDDLPPPERGDPLPYPPPFGERGAATARLASAVPVSAADEALSQPSLPAGGRAGEGAAGQISVFDDLPPPERGGPLPYPPPFGERGAATARLASAVPVSTPDEALSQPSLPAGGRAGEGSFGQVSVFDDLPLTDRGGPLPYPPPFGERGAATARLASAGAVSAPDEALSQPSLPEGGRGGEGQFRLATSLGARTSRSASLLVAAPELFAREFGALDRPANPLVGPAIARLRRRDP</sequence>
<dbReference type="Proteomes" id="UP001241603">
    <property type="component" value="Unassembled WGS sequence"/>
</dbReference>
<comment type="caution">
    <text evidence="2">The sequence shown here is derived from an EMBL/GenBank/DDBJ whole genome shotgun (WGS) entry which is preliminary data.</text>
</comment>
<evidence type="ECO:0000313" key="3">
    <source>
        <dbReference type="Proteomes" id="UP001241603"/>
    </source>
</evidence>
<protein>
    <submittedName>
        <fullName evidence="2">Uncharacterized protein</fullName>
    </submittedName>
</protein>
<dbReference type="EMBL" id="JAUSVO010000001">
    <property type="protein sequence ID" value="MDQ0435631.1"/>
    <property type="molecule type" value="Genomic_DNA"/>
</dbReference>
<feature type="non-terminal residue" evidence="2">
    <location>
        <position position="1"/>
    </location>
</feature>
<proteinExistence type="predicted"/>
<name>A0ABU0H003_9HYPH</name>
<feature type="region of interest" description="Disordered" evidence="1">
    <location>
        <begin position="1"/>
        <end position="46"/>
    </location>
</feature>
<feature type="region of interest" description="Disordered" evidence="1">
    <location>
        <begin position="62"/>
        <end position="106"/>
    </location>
</feature>
<feature type="region of interest" description="Disordered" evidence="1">
    <location>
        <begin position="236"/>
        <end position="256"/>
    </location>
</feature>
<organism evidence="2 3">
    <name type="scientific">Kaistia dalseonensis</name>
    <dbReference type="NCBI Taxonomy" id="410840"/>
    <lineage>
        <taxon>Bacteria</taxon>
        <taxon>Pseudomonadati</taxon>
        <taxon>Pseudomonadota</taxon>
        <taxon>Alphaproteobacteria</taxon>
        <taxon>Hyphomicrobiales</taxon>
        <taxon>Kaistiaceae</taxon>
        <taxon>Kaistia</taxon>
    </lineage>
</organism>
<keyword evidence="3" id="KW-1185">Reference proteome</keyword>
<evidence type="ECO:0000313" key="2">
    <source>
        <dbReference type="EMBL" id="MDQ0435631.1"/>
    </source>
</evidence>
<evidence type="ECO:0000256" key="1">
    <source>
        <dbReference type="SAM" id="MobiDB-lite"/>
    </source>
</evidence>
<feature type="compositionally biased region" description="Low complexity" evidence="1">
    <location>
        <begin position="169"/>
        <end position="184"/>
    </location>
</feature>
<feature type="compositionally biased region" description="Pro residues" evidence="1">
    <location>
        <begin position="91"/>
        <end position="103"/>
    </location>
</feature>